<evidence type="ECO:0000256" key="1">
    <source>
        <dbReference type="ARBA" id="ARBA00022801"/>
    </source>
</evidence>
<dbReference type="EC" id="2.7.7.59" evidence="4"/>
<protein>
    <submittedName>
        <fullName evidence="4">[protein-PII] uridylyltransferase</fullName>
        <ecNumber evidence="4">2.7.7.59</ecNumber>
    </submittedName>
</protein>
<dbReference type="AlphaFoldDB" id="A7GZG5"/>
<dbReference type="PROSITE" id="PS51671">
    <property type="entry name" value="ACT"/>
    <property type="match status" value="1"/>
</dbReference>
<dbReference type="InterPro" id="IPR010043">
    <property type="entry name" value="UTase/UR"/>
</dbReference>
<dbReference type="CDD" id="cd04873">
    <property type="entry name" value="ACT_UUR-ACR-like"/>
    <property type="match status" value="1"/>
</dbReference>
<dbReference type="KEGG" id="ccv:CCV52592_0219"/>
<dbReference type="InterPro" id="IPR006674">
    <property type="entry name" value="HD_domain"/>
</dbReference>
<dbReference type="InterPro" id="IPR002912">
    <property type="entry name" value="ACT_dom"/>
</dbReference>
<dbReference type="EMBL" id="CP000767">
    <property type="protein sequence ID" value="EAU01300.1"/>
    <property type="molecule type" value="Genomic_DNA"/>
</dbReference>
<dbReference type="STRING" id="360105.CCV52592_0219"/>
<evidence type="ECO:0000313" key="4">
    <source>
        <dbReference type="EMBL" id="EAU01300.1"/>
    </source>
</evidence>
<organism evidence="4 5">
    <name type="scientific">Campylobacter curvus (strain 525.92)</name>
    <dbReference type="NCBI Taxonomy" id="360105"/>
    <lineage>
        <taxon>Bacteria</taxon>
        <taxon>Pseudomonadati</taxon>
        <taxon>Campylobacterota</taxon>
        <taxon>Epsilonproteobacteria</taxon>
        <taxon>Campylobacterales</taxon>
        <taxon>Campylobacteraceae</taxon>
        <taxon>Campylobacter</taxon>
    </lineage>
</organism>
<feature type="domain" description="ACT" evidence="2">
    <location>
        <begin position="796"/>
        <end position="860"/>
    </location>
</feature>
<keyword evidence="4" id="KW-0548">Nucleotidyltransferase</keyword>
<name>A7GZG5_CAMC5</name>
<keyword evidence="4" id="KW-0808">Transferase</keyword>
<gene>
    <name evidence="4" type="primary">glnD</name>
    <name evidence="4" type="ORF">CCV52592_0219</name>
</gene>
<dbReference type="HOGENOM" id="CLU_012833_1_0_7"/>
<feature type="domain" description="HD" evidence="3">
    <location>
        <begin position="475"/>
        <end position="598"/>
    </location>
</feature>
<dbReference type="SUPFAM" id="SSF81891">
    <property type="entry name" value="Poly A polymerase C-terminal region-like"/>
    <property type="match status" value="1"/>
</dbReference>
<dbReference type="GO" id="GO:0008773">
    <property type="term" value="F:[protein-PII] uridylyltransferase activity"/>
    <property type="evidence" value="ECO:0007669"/>
    <property type="project" value="UniProtKB-EC"/>
</dbReference>
<dbReference type="PANTHER" id="PTHR47320">
    <property type="entry name" value="BIFUNCTIONAL URIDYLYLTRANSFERASE/URIDYLYL-REMOVING ENZYME"/>
    <property type="match status" value="1"/>
</dbReference>
<dbReference type="Gene3D" id="1.10.3090.10">
    <property type="entry name" value="cca-adding enzyme, domain 2"/>
    <property type="match status" value="1"/>
</dbReference>
<accession>A7GZG5</accession>
<dbReference type="Proteomes" id="UP000006380">
    <property type="component" value="Chromosome"/>
</dbReference>
<keyword evidence="5" id="KW-1185">Reference proteome</keyword>
<evidence type="ECO:0000313" key="5">
    <source>
        <dbReference type="Proteomes" id="UP000006380"/>
    </source>
</evidence>
<dbReference type="RefSeq" id="WP_011992500.1">
    <property type="nucleotide sequence ID" value="NC_009715.2"/>
</dbReference>
<evidence type="ECO:0000259" key="2">
    <source>
        <dbReference type="PROSITE" id="PS51671"/>
    </source>
</evidence>
<keyword evidence="1" id="KW-0378">Hydrolase</keyword>
<proteinExistence type="predicted"/>
<reference evidence="4" key="1">
    <citation type="submission" date="2016-07" db="EMBL/GenBank/DDBJ databases">
        <title>Comparative genomics of the Campylobacter concisus group.</title>
        <authorList>
            <person name="Miller W.G."/>
            <person name="Yee E."/>
            <person name="Chapman M.H."/>
            <person name="Huynh S."/>
            <person name="Bono J.L."/>
            <person name="On S.L.W."/>
            <person name="StLeger J."/>
            <person name="Foster G."/>
            <person name="Parker C.T."/>
        </authorList>
    </citation>
    <scope>NUCLEOTIDE SEQUENCE</scope>
    <source>
        <strain evidence="4">525.92</strain>
    </source>
</reference>
<dbReference type="PROSITE" id="PS51831">
    <property type="entry name" value="HD"/>
    <property type="match status" value="1"/>
</dbReference>
<dbReference type="OrthoDB" id="9758038at2"/>
<evidence type="ECO:0000259" key="3">
    <source>
        <dbReference type="PROSITE" id="PS51831"/>
    </source>
</evidence>
<sequence length="860" mass="99346">MLGLYEKKALFLQKFSIIEVHKFKVGFILMQTSQEFKTSQNIVKINENFKDFKQNLAKYFQKNQGRNFVNFLVKENDDFIKSYLNEAMREFFGDFMPQTDAFSISVLATSKYAQSIISASSQLEILIVYKNVKGYNIKFFVKTLTEILNASPIYLQIKSVEIDEFFAHYKDDVRAKSEISQVRYICGSKSLYRLTKSEIAKLKEHDKLEFLSYHIKAFLPFEHIKYLHQEPDLKTGFGGSDEVWHLHCILNCLDSDVSVRSQALKFMDEKEIAAFNLNVDFLMSLKSALNLTQNSDKFSASSVETITNFMQTKSKKTQDNESIISQKMLSNMNNVAIYSRFLAACLCRPLFKSELNFTQKRLARRQNGFYEIDGAIYTPVHKKPVNIDILIKQLLSLKDINYKFDISTVFYIKRTKIGKNELERAIVEFKKIFTRNNAYCILKALLDAQMIQILVKPMEHISQLAQYDGYHDFTVDEHSILSVRYLENIKDKFIRNLYQELCAEGKMMLKIVTLMHDVGKGLSGDHSVVGSNIFRAYANRLGLSAKSVNVGVLLVKYHTLMSNVSNREDIYSQRVIFAFISKLGDKQVLKLLYILSYCVINATSEKLYNAYNAKLLRELYEISLESFDDENLLDEATRRVKKEHSIKRNQAYEALEPSLKDKIFDITSNLVFAKYSANEIINLSKMANACENLDIFVQNQQNLSLQIISNEPINLAALLADLAGLDLAYMEIFELFDKKIYIRLDFNKNIKTSELKNIEQLARDALKSSENPKPLKPNINKDEINFDINHSKDYARLGINAKDQRGLMAYVMSVMNETNFRIASARIQTIKNRTRNLFLIEKNDRLCRNGEKILNLLISE</sequence>
<dbReference type="GO" id="GO:0016787">
    <property type="term" value="F:hydrolase activity"/>
    <property type="evidence" value="ECO:0007669"/>
    <property type="project" value="UniProtKB-KW"/>
</dbReference>
<dbReference type="PANTHER" id="PTHR47320:SF1">
    <property type="entry name" value="BIFUNCTIONAL URIDYLYLTRANSFERASE_URIDYLYL-REMOVING ENZYME"/>
    <property type="match status" value="1"/>
</dbReference>